<dbReference type="Proteomes" id="UP000598271">
    <property type="component" value="Unassembled WGS sequence"/>
</dbReference>
<sequence length="166" mass="18846">MASWYLGKIRYQKEDENGRLKTTNEAYLVDALTYTEAEARLYGQIVTGVTDFTVTAITRMRLADLLTFEGGEKWFKAKVVFYSIDEKSGKEKKVVNYVLLNAEDITQALERITESQRTMLIPYETTDMNLTPILDVFPYEAGATEEAVPPNFRPLAEVQAEQEANA</sequence>
<gene>
    <name evidence="1" type="ORF">GCM10007390_33360</name>
</gene>
<reference evidence="1 2" key="1">
    <citation type="journal article" date="2014" name="Int. J. Syst. Evol. Microbiol.">
        <title>Complete genome sequence of Corynebacterium casei LMG S-19264T (=DSM 44701T), isolated from a smear-ripened cheese.</title>
        <authorList>
            <consortium name="US DOE Joint Genome Institute (JGI-PGF)"/>
            <person name="Walter F."/>
            <person name="Albersmeier A."/>
            <person name="Kalinowski J."/>
            <person name="Ruckert C."/>
        </authorList>
    </citation>
    <scope>NUCLEOTIDE SEQUENCE [LARGE SCALE GENOMIC DNA]</scope>
    <source>
        <strain evidence="1 2">KCTC 12866</strain>
    </source>
</reference>
<dbReference type="Pfam" id="PF14902">
    <property type="entry name" value="DUF4494"/>
    <property type="match status" value="1"/>
</dbReference>
<name>A0A8J3D5F8_9BACT</name>
<comment type="caution">
    <text evidence="1">The sequence shown here is derived from an EMBL/GenBank/DDBJ whole genome shotgun (WGS) entry which is preliminary data.</text>
</comment>
<evidence type="ECO:0008006" key="3">
    <source>
        <dbReference type="Google" id="ProtNLM"/>
    </source>
</evidence>
<dbReference type="RefSeq" id="WP_189565655.1">
    <property type="nucleotide sequence ID" value="NZ_BMXF01000003.1"/>
</dbReference>
<dbReference type="AlphaFoldDB" id="A0A8J3D5F8"/>
<dbReference type="EMBL" id="BMXF01000003">
    <property type="protein sequence ID" value="GHB76719.1"/>
    <property type="molecule type" value="Genomic_DNA"/>
</dbReference>
<proteinExistence type="predicted"/>
<accession>A0A8J3D5F8</accession>
<evidence type="ECO:0000313" key="2">
    <source>
        <dbReference type="Proteomes" id="UP000598271"/>
    </source>
</evidence>
<dbReference type="InterPro" id="IPR027848">
    <property type="entry name" value="DUF4494"/>
</dbReference>
<keyword evidence="2" id="KW-1185">Reference proteome</keyword>
<organism evidence="1 2">
    <name type="scientific">Persicitalea jodogahamensis</name>
    <dbReference type="NCBI Taxonomy" id="402147"/>
    <lineage>
        <taxon>Bacteria</taxon>
        <taxon>Pseudomonadati</taxon>
        <taxon>Bacteroidota</taxon>
        <taxon>Cytophagia</taxon>
        <taxon>Cytophagales</taxon>
        <taxon>Spirosomataceae</taxon>
        <taxon>Persicitalea</taxon>
    </lineage>
</organism>
<evidence type="ECO:0000313" key="1">
    <source>
        <dbReference type="EMBL" id="GHB76719.1"/>
    </source>
</evidence>
<protein>
    <recommendedName>
        <fullName evidence="3">DUF4494 domain-containing protein</fullName>
    </recommendedName>
</protein>